<feature type="domain" description="K Homology" evidence="2">
    <location>
        <begin position="203"/>
        <end position="283"/>
    </location>
</feature>
<dbReference type="Proteomes" id="UP000681722">
    <property type="component" value="Unassembled WGS sequence"/>
</dbReference>
<accession>A0A813X2A5</accession>
<dbReference type="Proteomes" id="UP000663829">
    <property type="component" value="Unassembled WGS sequence"/>
</dbReference>
<gene>
    <name evidence="4" type="ORF">GPM918_LOCUS6745</name>
    <name evidence="3" type="ORF">OVA965_LOCUS4632</name>
    <name evidence="6" type="ORF">SRO942_LOCUS6745</name>
    <name evidence="5" type="ORF">TMI583_LOCUS4630</name>
</gene>
<keyword evidence="1" id="KW-0812">Transmembrane</keyword>
<evidence type="ECO:0000313" key="3">
    <source>
        <dbReference type="EMBL" id="CAF0800742.1"/>
    </source>
</evidence>
<dbReference type="Proteomes" id="UP000677228">
    <property type="component" value="Unassembled WGS sequence"/>
</dbReference>
<feature type="transmembrane region" description="Helical" evidence="1">
    <location>
        <begin position="161"/>
        <end position="180"/>
    </location>
</feature>
<comment type="caution">
    <text evidence="4">The sequence shown here is derived from an EMBL/GenBank/DDBJ whole genome shotgun (WGS) entry which is preliminary data.</text>
</comment>
<dbReference type="EMBL" id="CAJOBA010001235">
    <property type="protein sequence ID" value="CAF3584064.1"/>
    <property type="molecule type" value="Genomic_DNA"/>
</dbReference>
<evidence type="ECO:0000259" key="2">
    <source>
        <dbReference type="Pfam" id="PF00013"/>
    </source>
</evidence>
<dbReference type="SUPFAM" id="SSF54791">
    <property type="entry name" value="Eukaryotic type KH-domain (KH-domain type I)"/>
    <property type="match status" value="1"/>
</dbReference>
<reference evidence="4" key="1">
    <citation type="submission" date="2021-02" db="EMBL/GenBank/DDBJ databases">
        <authorList>
            <person name="Nowell W R."/>
        </authorList>
    </citation>
    <scope>NUCLEOTIDE SEQUENCE</scope>
</reference>
<dbReference type="Gene3D" id="3.30.1370.10">
    <property type="entry name" value="K Homology domain, type 1"/>
    <property type="match status" value="1"/>
</dbReference>
<keyword evidence="7" id="KW-1185">Reference proteome</keyword>
<dbReference type="Pfam" id="PF00013">
    <property type="entry name" value="KH_1"/>
    <property type="match status" value="1"/>
</dbReference>
<keyword evidence="1" id="KW-1133">Transmembrane helix</keyword>
<dbReference type="GO" id="GO:0003723">
    <property type="term" value="F:RNA binding"/>
    <property type="evidence" value="ECO:0007669"/>
    <property type="project" value="InterPro"/>
</dbReference>
<evidence type="ECO:0000313" key="4">
    <source>
        <dbReference type="EMBL" id="CAF0864124.1"/>
    </source>
</evidence>
<evidence type="ECO:0000313" key="5">
    <source>
        <dbReference type="EMBL" id="CAF3584064.1"/>
    </source>
</evidence>
<sequence length="383" mass="45160">METSESKPKKICLFHDVKYRNYIQRILNLLRKTDLIDPSYNYNGVKKMICSCSNPSMQTDPLLPPTTTIQNKNKKTSKSQFVTYEVFYLCTKKYPQWPNDINFILSTKIEKLDDAISKTKLYTFLINCIEQKELSKTPELIKERTYSQVVAKPRGQLKNKFVVILLFFLFVLNTDELAIISTTPPVTVRRRRKKLPCIKITEILDYPPLKIGYLIGVKGKCHKQITSETRTIIHFHLPYMNLNQSNRYEPQFDLDCLMSPVTTVDIYGQSQIDVQRAYKQLQQLVEKLKLYKKPPQKQRGPFKYECNICHFVIERRTRHHPSMSDYPIQNYHPGHIVRTRDRGHQRIKYVWSCCSLNAKSEEDDSRFRHECQTCEDHDFSLSE</sequence>
<dbReference type="EMBL" id="CAJNOQ010001055">
    <property type="protein sequence ID" value="CAF0864124.1"/>
    <property type="molecule type" value="Genomic_DNA"/>
</dbReference>
<protein>
    <recommendedName>
        <fullName evidence="2">K Homology domain-containing protein</fullName>
    </recommendedName>
</protein>
<organism evidence="4 7">
    <name type="scientific">Didymodactylos carnosus</name>
    <dbReference type="NCBI Taxonomy" id="1234261"/>
    <lineage>
        <taxon>Eukaryota</taxon>
        <taxon>Metazoa</taxon>
        <taxon>Spiralia</taxon>
        <taxon>Gnathifera</taxon>
        <taxon>Rotifera</taxon>
        <taxon>Eurotatoria</taxon>
        <taxon>Bdelloidea</taxon>
        <taxon>Philodinida</taxon>
        <taxon>Philodinidae</taxon>
        <taxon>Didymodactylos</taxon>
    </lineage>
</organism>
<proteinExistence type="predicted"/>
<evidence type="ECO:0000313" key="7">
    <source>
        <dbReference type="Proteomes" id="UP000663829"/>
    </source>
</evidence>
<dbReference type="InterPro" id="IPR004088">
    <property type="entry name" value="KH_dom_type_1"/>
</dbReference>
<evidence type="ECO:0000313" key="6">
    <source>
        <dbReference type="EMBL" id="CAF3651680.1"/>
    </source>
</evidence>
<dbReference type="Proteomes" id="UP000682733">
    <property type="component" value="Unassembled WGS sequence"/>
</dbReference>
<keyword evidence="1" id="KW-0472">Membrane</keyword>
<dbReference type="EMBL" id="CAJNOK010001235">
    <property type="protein sequence ID" value="CAF0800742.1"/>
    <property type="molecule type" value="Genomic_DNA"/>
</dbReference>
<dbReference type="AlphaFoldDB" id="A0A813X2A5"/>
<dbReference type="CDD" id="cd00105">
    <property type="entry name" value="KH-I"/>
    <property type="match status" value="1"/>
</dbReference>
<name>A0A813X2A5_9BILA</name>
<evidence type="ECO:0000256" key="1">
    <source>
        <dbReference type="SAM" id="Phobius"/>
    </source>
</evidence>
<dbReference type="EMBL" id="CAJOBC010001055">
    <property type="protein sequence ID" value="CAF3651680.1"/>
    <property type="molecule type" value="Genomic_DNA"/>
</dbReference>
<dbReference type="InterPro" id="IPR036612">
    <property type="entry name" value="KH_dom_type_1_sf"/>
</dbReference>